<organism evidence="3 4">
    <name type="scientific">Podospora didyma</name>
    <dbReference type="NCBI Taxonomy" id="330526"/>
    <lineage>
        <taxon>Eukaryota</taxon>
        <taxon>Fungi</taxon>
        <taxon>Dikarya</taxon>
        <taxon>Ascomycota</taxon>
        <taxon>Pezizomycotina</taxon>
        <taxon>Sordariomycetes</taxon>
        <taxon>Sordariomycetidae</taxon>
        <taxon>Sordariales</taxon>
        <taxon>Podosporaceae</taxon>
        <taxon>Podospora</taxon>
    </lineage>
</organism>
<dbReference type="SUPFAM" id="SSF54695">
    <property type="entry name" value="POZ domain"/>
    <property type="match status" value="1"/>
</dbReference>
<dbReference type="EMBL" id="JAULSW010000004">
    <property type="protein sequence ID" value="KAK3385754.1"/>
    <property type="molecule type" value="Genomic_DNA"/>
</dbReference>
<reference evidence="3" key="2">
    <citation type="submission" date="2023-06" db="EMBL/GenBank/DDBJ databases">
        <authorList>
            <consortium name="Lawrence Berkeley National Laboratory"/>
            <person name="Haridas S."/>
            <person name="Hensen N."/>
            <person name="Bonometti L."/>
            <person name="Westerberg I."/>
            <person name="Brannstrom I.O."/>
            <person name="Guillou S."/>
            <person name="Cros-Aarteil S."/>
            <person name="Calhoun S."/>
            <person name="Kuo A."/>
            <person name="Mondo S."/>
            <person name="Pangilinan J."/>
            <person name="Riley R."/>
            <person name="LaButti K."/>
            <person name="Andreopoulos B."/>
            <person name="Lipzen A."/>
            <person name="Chen C."/>
            <person name="Yanf M."/>
            <person name="Daum C."/>
            <person name="Ng V."/>
            <person name="Clum A."/>
            <person name="Steindorff A."/>
            <person name="Ohm R."/>
            <person name="Martin F."/>
            <person name="Silar P."/>
            <person name="Natvig D."/>
            <person name="Lalanne C."/>
            <person name="Gautier V."/>
            <person name="Ament-velasquez S.L."/>
            <person name="Kruys A."/>
            <person name="Hutchinson M.I."/>
            <person name="Powell A.J."/>
            <person name="Barry K."/>
            <person name="Miller A.N."/>
            <person name="Grigoriev I.V."/>
            <person name="Debuchy R."/>
            <person name="Gladieux P."/>
            <person name="Thoren M.H."/>
            <person name="Johannesson H."/>
        </authorList>
    </citation>
    <scope>NUCLEOTIDE SEQUENCE</scope>
    <source>
        <strain evidence="3">CBS 232.78</strain>
    </source>
</reference>
<evidence type="ECO:0000256" key="1">
    <source>
        <dbReference type="SAM" id="MobiDB-lite"/>
    </source>
</evidence>
<dbReference type="Proteomes" id="UP001285441">
    <property type="component" value="Unassembled WGS sequence"/>
</dbReference>
<dbReference type="Pfam" id="PF00651">
    <property type="entry name" value="BTB"/>
    <property type="match status" value="1"/>
</dbReference>
<dbReference type="AlphaFoldDB" id="A0AAE0NQL4"/>
<comment type="caution">
    <text evidence="3">The sequence shown here is derived from an EMBL/GenBank/DDBJ whole genome shotgun (WGS) entry which is preliminary data.</text>
</comment>
<keyword evidence="4" id="KW-1185">Reference proteome</keyword>
<name>A0AAE0NQL4_9PEZI</name>
<dbReference type="PROSITE" id="PS50097">
    <property type="entry name" value="BTB"/>
    <property type="match status" value="1"/>
</dbReference>
<dbReference type="InterPro" id="IPR000210">
    <property type="entry name" value="BTB/POZ_dom"/>
</dbReference>
<feature type="region of interest" description="Disordered" evidence="1">
    <location>
        <begin position="103"/>
        <end position="148"/>
    </location>
</feature>
<gene>
    <name evidence="3" type="ORF">B0H63DRAFT_523071</name>
</gene>
<dbReference type="InterPro" id="IPR011333">
    <property type="entry name" value="SKP1/BTB/POZ_sf"/>
</dbReference>
<dbReference type="PANTHER" id="PTHR47843">
    <property type="entry name" value="BTB DOMAIN-CONTAINING PROTEIN-RELATED"/>
    <property type="match status" value="1"/>
</dbReference>
<protein>
    <recommendedName>
        <fullName evidence="2">BTB domain-containing protein</fullName>
    </recommendedName>
</protein>
<feature type="compositionally biased region" description="Low complexity" evidence="1">
    <location>
        <begin position="111"/>
        <end position="120"/>
    </location>
</feature>
<feature type="domain" description="BTB" evidence="2">
    <location>
        <begin position="12"/>
        <end position="83"/>
    </location>
</feature>
<evidence type="ECO:0000313" key="3">
    <source>
        <dbReference type="EMBL" id="KAK3385754.1"/>
    </source>
</evidence>
<accession>A0AAE0NQL4</accession>
<evidence type="ECO:0000259" key="2">
    <source>
        <dbReference type="PROSITE" id="PS50097"/>
    </source>
</evidence>
<dbReference type="CDD" id="cd18186">
    <property type="entry name" value="BTB_POZ_ZBTB_KLHL-like"/>
    <property type="match status" value="1"/>
</dbReference>
<reference evidence="3" key="1">
    <citation type="journal article" date="2023" name="Mol. Phylogenet. Evol.">
        <title>Genome-scale phylogeny and comparative genomics of the fungal order Sordariales.</title>
        <authorList>
            <person name="Hensen N."/>
            <person name="Bonometti L."/>
            <person name="Westerberg I."/>
            <person name="Brannstrom I.O."/>
            <person name="Guillou S."/>
            <person name="Cros-Aarteil S."/>
            <person name="Calhoun S."/>
            <person name="Haridas S."/>
            <person name="Kuo A."/>
            <person name="Mondo S."/>
            <person name="Pangilinan J."/>
            <person name="Riley R."/>
            <person name="LaButti K."/>
            <person name="Andreopoulos B."/>
            <person name="Lipzen A."/>
            <person name="Chen C."/>
            <person name="Yan M."/>
            <person name="Daum C."/>
            <person name="Ng V."/>
            <person name="Clum A."/>
            <person name="Steindorff A."/>
            <person name="Ohm R.A."/>
            <person name="Martin F."/>
            <person name="Silar P."/>
            <person name="Natvig D.O."/>
            <person name="Lalanne C."/>
            <person name="Gautier V."/>
            <person name="Ament-Velasquez S.L."/>
            <person name="Kruys A."/>
            <person name="Hutchinson M.I."/>
            <person name="Powell A.J."/>
            <person name="Barry K."/>
            <person name="Miller A.N."/>
            <person name="Grigoriev I.V."/>
            <person name="Debuchy R."/>
            <person name="Gladieux P."/>
            <person name="Hiltunen Thoren M."/>
            <person name="Johannesson H."/>
        </authorList>
    </citation>
    <scope>NUCLEOTIDE SEQUENCE</scope>
    <source>
        <strain evidence="3">CBS 232.78</strain>
    </source>
</reference>
<proteinExistence type="predicted"/>
<dbReference type="Gene3D" id="3.30.710.10">
    <property type="entry name" value="Potassium Channel Kv1.1, Chain A"/>
    <property type="match status" value="1"/>
</dbReference>
<dbReference type="PANTHER" id="PTHR47843:SF5">
    <property type="entry name" value="BTB_POZ DOMAIN PROTEIN"/>
    <property type="match status" value="1"/>
</dbReference>
<sequence length="265" mass="29332">MGSLLQSGARYSDMVFVCKGGDKISVHRAIVCPQCPVVAAAMDGKWNEEQESKTGEYDFTDHHIGIARHFVHFLYAGKYDDIRDEDNDLEQLGIDALWSSVAGDSKDRSASPDSDSPSIGSGAGSGWDGPPVFRKVRRYQPRTPREKKVNKFKDAIKSIPNPPEGTTELEPSGAVALATIRRLLLHLNMYILGDRLGHPEQYLQFWLALLENAYHLTPSDSRPNMMRHTVCHFMTVLSVHIGAPAETELLHFMLDVQDDEGAGAG</sequence>
<evidence type="ECO:0000313" key="4">
    <source>
        <dbReference type="Proteomes" id="UP001285441"/>
    </source>
</evidence>